<sequence length="88" mass="9717">MKKYLRMTISGLQRVDEGILIGGSAKVTVTRGEDVICRENFSGKVSDKYSKLYDVEDNGLPVSVTTSSDCPFFKAEADFVNPFSETNI</sequence>
<proteinExistence type="predicted"/>
<reference evidence="1 2" key="1">
    <citation type="submission" date="2019-02" db="EMBL/GenBank/DDBJ databases">
        <title>The draft genome of Enterobacter spp. strains.</title>
        <authorList>
            <person name="Wang C."/>
            <person name="Feng Y."/>
            <person name="Zong Z."/>
        </authorList>
    </citation>
    <scope>NUCLEOTIDE SEQUENCE [LARGE SCALE GENOMIC DNA]</scope>
    <source>
        <strain evidence="1 2">WCHEW120002</strain>
    </source>
</reference>
<dbReference type="RefSeq" id="WP_062934633.1">
    <property type="nucleotide sequence ID" value="NZ_SJOO01000023.1"/>
</dbReference>
<evidence type="ECO:0000313" key="2">
    <source>
        <dbReference type="Proteomes" id="UP000291424"/>
    </source>
</evidence>
<dbReference type="OrthoDB" id="6609522at2"/>
<evidence type="ECO:0000313" key="1">
    <source>
        <dbReference type="EMBL" id="TCB86649.1"/>
    </source>
</evidence>
<dbReference type="Proteomes" id="UP000291424">
    <property type="component" value="Unassembled WGS sequence"/>
</dbReference>
<gene>
    <name evidence="1" type="ORF">E0L20_23400</name>
</gene>
<accession>A0A4R0FUI9</accession>
<name>A0A4R0FUI9_9ENTR</name>
<dbReference type="EMBL" id="SJOO01000023">
    <property type="protein sequence ID" value="TCB86649.1"/>
    <property type="molecule type" value="Genomic_DNA"/>
</dbReference>
<organism evidence="1 2">
    <name type="scientific">Enterobacter wuhouensis</name>
    <dbReference type="NCBI Taxonomy" id="2529381"/>
    <lineage>
        <taxon>Bacteria</taxon>
        <taxon>Pseudomonadati</taxon>
        <taxon>Pseudomonadota</taxon>
        <taxon>Gammaproteobacteria</taxon>
        <taxon>Enterobacterales</taxon>
        <taxon>Enterobacteriaceae</taxon>
        <taxon>Enterobacter</taxon>
    </lineage>
</organism>
<protein>
    <submittedName>
        <fullName evidence="1">Uncharacterized protein</fullName>
    </submittedName>
</protein>
<dbReference type="AlphaFoldDB" id="A0A4R0FUI9"/>
<comment type="caution">
    <text evidence="1">The sequence shown here is derived from an EMBL/GenBank/DDBJ whole genome shotgun (WGS) entry which is preliminary data.</text>
</comment>